<accession>A0A2Z4EUV9</accession>
<dbReference type="GO" id="GO:0015031">
    <property type="term" value="P:protein transport"/>
    <property type="evidence" value="ECO:0007669"/>
    <property type="project" value="UniProtKB-KW"/>
</dbReference>
<evidence type="ECO:0000259" key="12">
    <source>
        <dbReference type="Pfam" id="PF03416"/>
    </source>
</evidence>
<evidence type="ECO:0000256" key="5">
    <source>
        <dbReference type="ARBA" id="ARBA00022670"/>
    </source>
</evidence>
<keyword evidence="6 11" id="KW-0378">Hydrolase</keyword>
<dbReference type="GO" id="GO:0000423">
    <property type="term" value="P:mitophagy"/>
    <property type="evidence" value="ECO:0007669"/>
    <property type="project" value="TreeGrafter"/>
</dbReference>
<evidence type="ECO:0000256" key="4">
    <source>
        <dbReference type="ARBA" id="ARBA00022490"/>
    </source>
</evidence>
<evidence type="ECO:0000313" key="13">
    <source>
        <dbReference type="EMBL" id="AWV66719.1"/>
    </source>
</evidence>
<keyword evidence="9 11" id="KW-0072">Autophagy</keyword>
<dbReference type="InterPro" id="IPR038765">
    <property type="entry name" value="Papain-like_cys_pep_sf"/>
</dbReference>
<reference evidence="13" key="1">
    <citation type="journal article" date="2018" name="Aquat. Toxicol.">
        <title>Genome-wide identification of 99 autophagy-related (Atg) genes in the monogonont rotifer Brachionus spp. and transcriptional modulation in response to cadmium.</title>
        <authorList>
            <person name="Kang H.M."/>
            <person name="Lee J.S."/>
            <person name="Kim M.S."/>
            <person name="Lee Y.H."/>
            <person name="Jung J.H."/>
            <person name="Hagiwara A."/>
            <person name="Zhou B."/>
            <person name="Lee J.S."/>
            <person name="Jeong C.B."/>
        </authorList>
    </citation>
    <scope>NUCLEOTIDE SEQUENCE</scope>
</reference>
<keyword evidence="4 11" id="KW-0963">Cytoplasm</keyword>
<evidence type="ECO:0000256" key="10">
    <source>
        <dbReference type="ARBA" id="ARBA00029362"/>
    </source>
</evidence>
<organism evidence="13">
    <name type="scientific">Brachionus calyciflorus</name>
    <dbReference type="NCBI Taxonomy" id="104777"/>
    <lineage>
        <taxon>Eukaryota</taxon>
        <taxon>Metazoa</taxon>
        <taxon>Spiralia</taxon>
        <taxon>Gnathifera</taxon>
        <taxon>Rotifera</taxon>
        <taxon>Eurotatoria</taxon>
        <taxon>Monogononta</taxon>
        <taxon>Pseudotrocha</taxon>
        <taxon>Ploima</taxon>
        <taxon>Brachionidae</taxon>
        <taxon>Brachionus</taxon>
    </lineage>
</organism>
<evidence type="ECO:0000256" key="11">
    <source>
        <dbReference type="RuleBase" id="RU363115"/>
    </source>
</evidence>
<keyword evidence="8 11" id="KW-0653">Protein transport</keyword>
<proteinExistence type="evidence at transcript level"/>
<sequence>MFYDDLFCSLTNSFYPKNSSNNSPTSTLTELTETETTSKNSKFFSDIENLYILGKTYPKPIDEKELLGDISTRLWFTYRKGFSQINGSGPDSDQGWGCMIRCGQMLLAETFIRLYLGRDFKWDSENTGNPFYWKILAYFKDEKLAPYSIQQIAMMGVGEGIQIGKWFGPNAIAQVLNKLTTFEESNHLRFYIAMDNSIFIDEIYELMKTCNKCIKCKQHKKGICEDWSPLLLIIPLRLGLNEFNQDYTEPLKKCLETKYSVGMIGGKPNQAYYFYGYLDDDLLYMDPHECQPYVPNFVEEMNDSSYHTNIMWKLKFSQLDPSIALGFVCKYEEDFLDLIDILQKNIVKKGDLHSLFEIANKRPDFDNISACDSIDFQSDDEFVLI</sequence>
<evidence type="ECO:0000256" key="9">
    <source>
        <dbReference type="ARBA" id="ARBA00023006"/>
    </source>
</evidence>
<keyword evidence="3" id="KW-0813">Transport</keyword>
<dbReference type="GO" id="GO:0016485">
    <property type="term" value="P:protein processing"/>
    <property type="evidence" value="ECO:0007669"/>
    <property type="project" value="TreeGrafter"/>
</dbReference>
<evidence type="ECO:0000256" key="1">
    <source>
        <dbReference type="ARBA" id="ARBA00004496"/>
    </source>
</evidence>
<dbReference type="InterPro" id="IPR046792">
    <property type="entry name" value="Peptidase_C54_cat"/>
</dbReference>
<dbReference type="GO" id="GO:0034727">
    <property type="term" value="P:piecemeal microautophagy of the nucleus"/>
    <property type="evidence" value="ECO:0007669"/>
    <property type="project" value="TreeGrafter"/>
</dbReference>
<dbReference type="GO" id="GO:0004197">
    <property type="term" value="F:cysteine-type endopeptidase activity"/>
    <property type="evidence" value="ECO:0007669"/>
    <property type="project" value="TreeGrafter"/>
</dbReference>
<name>A0A2Z4EUV9_9BILA</name>
<evidence type="ECO:0000256" key="7">
    <source>
        <dbReference type="ARBA" id="ARBA00022807"/>
    </source>
</evidence>
<comment type="function">
    <text evidence="11">Cysteine protease that plays a key role in autophagy by mediating both proteolytic activation and delipidation of ATG8 family proteins.</text>
</comment>
<keyword evidence="7" id="KW-0788">Thiol protease</keyword>
<evidence type="ECO:0000256" key="8">
    <source>
        <dbReference type="ARBA" id="ARBA00022927"/>
    </source>
</evidence>
<comment type="similarity">
    <text evidence="2 11">Belongs to the peptidase C54 family.</text>
</comment>
<dbReference type="EC" id="3.4.22.-" evidence="11"/>
<dbReference type="AlphaFoldDB" id="A0A2Z4EUV9"/>
<evidence type="ECO:0000256" key="6">
    <source>
        <dbReference type="ARBA" id="ARBA00022801"/>
    </source>
</evidence>
<dbReference type="PANTHER" id="PTHR22624">
    <property type="entry name" value="CYSTEINE PROTEASE ATG4"/>
    <property type="match status" value="1"/>
</dbReference>
<dbReference type="InterPro" id="IPR005078">
    <property type="entry name" value="Peptidase_C54"/>
</dbReference>
<reference evidence="13" key="2">
    <citation type="submission" date="2018-04" db="EMBL/GenBank/DDBJ databases">
        <authorList>
            <person name="Go L.Y."/>
            <person name="Mitchell J.A."/>
        </authorList>
    </citation>
    <scope>NUCLEOTIDE SEQUENCE</scope>
</reference>
<feature type="domain" description="Peptidase C54 catalytic" evidence="12">
    <location>
        <begin position="64"/>
        <end position="339"/>
    </location>
</feature>
<evidence type="ECO:0000256" key="3">
    <source>
        <dbReference type="ARBA" id="ARBA00022448"/>
    </source>
</evidence>
<comment type="catalytic activity">
    <reaction evidence="10">
        <text>[protein]-C-terminal L-amino acid-glycyl-phosphatidylethanolamide + H2O = [protein]-C-terminal L-amino acid-glycine + a 1,2-diacyl-sn-glycero-3-phosphoethanolamine</text>
        <dbReference type="Rhea" id="RHEA:67548"/>
        <dbReference type="Rhea" id="RHEA-COMP:17323"/>
        <dbReference type="Rhea" id="RHEA-COMP:17324"/>
        <dbReference type="ChEBI" id="CHEBI:15377"/>
        <dbReference type="ChEBI" id="CHEBI:64612"/>
        <dbReference type="ChEBI" id="CHEBI:172940"/>
        <dbReference type="ChEBI" id="CHEBI:172941"/>
    </reaction>
    <physiologicalReaction direction="left-to-right" evidence="10">
        <dbReference type="Rhea" id="RHEA:67549"/>
    </physiologicalReaction>
</comment>
<dbReference type="SUPFAM" id="SSF54001">
    <property type="entry name" value="Cysteine proteinases"/>
    <property type="match status" value="1"/>
</dbReference>
<comment type="subcellular location">
    <subcellularLocation>
        <location evidence="1 11">Cytoplasm</location>
    </subcellularLocation>
</comment>
<keyword evidence="5 11" id="KW-0645">Protease</keyword>
<dbReference type="GO" id="GO:0035973">
    <property type="term" value="P:aggrephagy"/>
    <property type="evidence" value="ECO:0007669"/>
    <property type="project" value="TreeGrafter"/>
</dbReference>
<dbReference type="GO" id="GO:0000045">
    <property type="term" value="P:autophagosome assembly"/>
    <property type="evidence" value="ECO:0007669"/>
    <property type="project" value="TreeGrafter"/>
</dbReference>
<dbReference type="GO" id="GO:0005737">
    <property type="term" value="C:cytoplasm"/>
    <property type="evidence" value="ECO:0007669"/>
    <property type="project" value="UniProtKB-SubCell"/>
</dbReference>
<protein>
    <recommendedName>
        <fullName evidence="11">Cysteine protease</fullName>
        <ecNumber evidence="11">3.4.22.-</ecNumber>
    </recommendedName>
</protein>
<dbReference type="GO" id="GO:0019786">
    <property type="term" value="F:protein-phosphatidylethanolamide deconjugating activity"/>
    <property type="evidence" value="ECO:0007669"/>
    <property type="project" value="InterPro"/>
</dbReference>
<dbReference type="EMBL" id="MH231912">
    <property type="protein sequence ID" value="AWV66719.1"/>
    <property type="molecule type" value="mRNA"/>
</dbReference>
<dbReference type="PANTHER" id="PTHR22624:SF49">
    <property type="entry name" value="CYSTEINE PROTEASE"/>
    <property type="match status" value="1"/>
</dbReference>
<dbReference type="Pfam" id="PF03416">
    <property type="entry name" value="Peptidase_C54"/>
    <property type="match status" value="1"/>
</dbReference>
<evidence type="ECO:0000256" key="2">
    <source>
        <dbReference type="ARBA" id="ARBA00010958"/>
    </source>
</evidence>